<sequence length="510" mass="56220">MSLTHESATGRVTGDRSTGLLDRANRVLSSRTAFVVVLVAFLLVGFLFAVTIHVPASAAPDERRHIGNIMLYAARPWNAGPFLQDVDASKLWLGEVTRFPAYLYYYLMSFPAKGTQALGLHLEQTVMVLRSIDVLAAGAGLYALRAMFRNAGVPTAIGLLATVVTASTGRYAWQAATISYDAPSMAAFFLFAAVAVKVARGGGLRTLAWLVVTAMLALMFKYSQAPLVLAGAFFAVLFRYRVDGFSWLRHPVRRAVSGFRERPWRSVVLVVIGGALLALVLERFGVNLLVYRALNPDCAEIHSRDACMNFGIFRRNYNAVRTHDLEVAAGTLEPFRPVSFLWMWITTYFRSLFFFWGPSLPWRPNTAVVLFGAVASVGAVAIAVTQMRRVLRNAAMWWLAAVPVAYTVAVLCFNAATAVNLRQDFAFSGRYLLPVLPMIAAVVLLGLASWIRRLHGRAATVAWIVVIVVGVVLFVFYNPISAFFPYANSAAWYSSWARDVLPQWLTGVRS</sequence>
<name>A0ABT3S092_9MICO</name>
<feature type="transmembrane region" description="Helical" evidence="1">
    <location>
        <begin position="226"/>
        <end position="242"/>
    </location>
</feature>
<evidence type="ECO:0000256" key="1">
    <source>
        <dbReference type="SAM" id="Phobius"/>
    </source>
</evidence>
<protein>
    <recommendedName>
        <fullName evidence="4">Glycosyltransferase RgtA/B/C/D-like domain-containing protein</fullName>
    </recommendedName>
</protein>
<keyword evidence="1" id="KW-0472">Membrane</keyword>
<keyword evidence="1" id="KW-1133">Transmembrane helix</keyword>
<feature type="transmembrane region" description="Helical" evidence="1">
    <location>
        <begin position="458"/>
        <end position="477"/>
    </location>
</feature>
<feature type="transmembrane region" description="Helical" evidence="1">
    <location>
        <begin position="151"/>
        <end position="172"/>
    </location>
</feature>
<organism evidence="2 3">
    <name type="scientific">Curtobacterium poinsettiae</name>
    <dbReference type="NCBI Taxonomy" id="159612"/>
    <lineage>
        <taxon>Bacteria</taxon>
        <taxon>Bacillati</taxon>
        <taxon>Actinomycetota</taxon>
        <taxon>Actinomycetes</taxon>
        <taxon>Micrococcales</taxon>
        <taxon>Microbacteriaceae</taxon>
        <taxon>Curtobacterium</taxon>
    </lineage>
</organism>
<keyword evidence="1" id="KW-0812">Transmembrane</keyword>
<feature type="transmembrane region" description="Helical" evidence="1">
    <location>
        <begin position="431"/>
        <end position="451"/>
    </location>
</feature>
<evidence type="ECO:0000313" key="2">
    <source>
        <dbReference type="EMBL" id="MCX2847726.1"/>
    </source>
</evidence>
<evidence type="ECO:0008006" key="4">
    <source>
        <dbReference type="Google" id="ProtNLM"/>
    </source>
</evidence>
<feature type="transmembrane region" description="Helical" evidence="1">
    <location>
        <begin position="178"/>
        <end position="196"/>
    </location>
</feature>
<dbReference type="RefSeq" id="WP_250894372.1">
    <property type="nucleotide sequence ID" value="NZ_CP104934.1"/>
</dbReference>
<keyword evidence="3" id="KW-1185">Reference proteome</keyword>
<proteinExistence type="predicted"/>
<evidence type="ECO:0000313" key="3">
    <source>
        <dbReference type="Proteomes" id="UP001207276"/>
    </source>
</evidence>
<feature type="transmembrane region" description="Helical" evidence="1">
    <location>
        <begin position="33"/>
        <end position="54"/>
    </location>
</feature>
<comment type="caution">
    <text evidence="2">The sequence shown here is derived from an EMBL/GenBank/DDBJ whole genome shotgun (WGS) entry which is preliminary data.</text>
</comment>
<feature type="transmembrane region" description="Helical" evidence="1">
    <location>
        <begin position="263"/>
        <end position="281"/>
    </location>
</feature>
<reference evidence="2 3" key="1">
    <citation type="submission" date="2022-11" db="EMBL/GenBank/DDBJ databases">
        <title>Taxonomy of Curtobacterium flaccumfaciens.</title>
        <authorList>
            <person name="Osdaghi E."/>
            <person name="Taghavi S.M."/>
            <person name="Hamidizade M."/>
            <person name="Abachi H."/>
            <person name="Fazliarab A."/>
            <person name="Baeyen S."/>
            <person name="Portier P."/>
            <person name="Van Vaerenbergh J."/>
            <person name="Jacques M.-A."/>
        </authorList>
    </citation>
    <scope>NUCLEOTIDE SEQUENCE [LARGE SCALE GENOMIC DNA]</scope>
    <source>
        <strain evidence="2 3">LMG 3715</strain>
    </source>
</reference>
<feature type="transmembrane region" description="Helical" evidence="1">
    <location>
        <begin position="366"/>
        <end position="384"/>
    </location>
</feature>
<dbReference type="Proteomes" id="UP001207276">
    <property type="component" value="Unassembled WGS sequence"/>
</dbReference>
<accession>A0ABT3S092</accession>
<dbReference type="EMBL" id="JAPJDE010000001">
    <property type="protein sequence ID" value="MCX2847726.1"/>
    <property type="molecule type" value="Genomic_DNA"/>
</dbReference>
<gene>
    <name evidence="2" type="ORF">ORG12_03470</name>
</gene>
<feature type="transmembrane region" description="Helical" evidence="1">
    <location>
        <begin position="396"/>
        <end position="419"/>
    </location>
</feature>